<name>X1SLI7_9ZZZZ</name>
<gene>
    <name evidence="1" type="ORF">S12H4_18921</name>
</gene>
<protein>
    <recommendedName>
        <fullName evidence="2">NAD-dependent epimerase/dehydratase domain-containing protein</fullName>
    </recommendedName>
</protein>
<dbReference type="InterPro" id="IPR036291">
    <property type="entry name" value="NAD(P)-bd_dom_sf"/>
</dbReference>
<evidence type="ECO:0000313" key="1">
    <source>
        <dbReference type="EMBL" id="GAI79996.1"/>
    </source>
</evidence>
<dbReference type="Gene3D" id="3.40.50.720">
    <property type="entry name" value="NAD(P)-binding Rossmann-like Domain"/>
    <property type="match status" value="1"/>
</dbReference>
<dbReference type="EMBL" id="BARW01009399">
    <property type="protein sequence ID" value="GAI79996.1"/>
    <property type="molecule type" value="Genomic_DNA"/>
</dbReference>
<evidence type="ECO:0008006" key="2">
    <source>
        <dbReference type="Google" id="ProtNLM"/>
    </source>
</evidence>
<dbReference type="AlphaFoldDB" id="X1SLI7"/>
<comment type="caution">
    <text evidence="1">The sequence shown here is derived from an EMBL/GenBank/DDBJ whole genome shotgun (WGS) entry which is preliminary data.</text>
</comment>
<dbReference type="SUPFAM" id="SSF51735">
    <property type="entry name" value="NAD(P)-binding Rossmann-fold domains"/>
    <property type="match status" value="1"/>
</dbReference>
<feature type="non-terminal residue" evidence="1">
    <location>
        <position position="1"/>
    </location>
</feature>
<organism evidence="1">
    <name type="scientific">marine sediment metagenome</name>
    <dbReference type="NCBI Taxonomy" id="412755"/>
    <lineage>
        <taxon>unclassified sequences</taxon>
        <taxon>metagenomes</taxon>
        <taxon>ecological metagenomes</taxon>
    </lineage>
</organism>
<reference evidence="1" key="1">
    <citation type="journal article" date="2014" name="Front. Microbiol.">
        <title>High frequency of phylogenetically diverse reductive dehalogenase-homologous genes in deep subseafloor sedimentary metagenomes.</title>
        <authorList>
            <person name="Kawai M."/>
            <person name="Futagami T."/>
            <person name="Toyoda A."/>
            <person name="Takaki Y."/>
            <person name="Nishi S."/>
            <person name="Hori S."/>
            <person name="Arai W."/>
            <person name="Tsubouchi T."/>
            <person name="Morono Y."/>
            <person name="Uchiyama I."/>
            <person name="Ito T."/>
            <person name="Fujiyama A."/>
            <person name="Inagaki F."/>
            <person name="Takami H."/>
        </authorList>
    </citation>
    <scope>NUCLEOTIDE SEQUENCE</scope>
    <source>
        <strain evidence="1">Expedition CK06-06</strain>
    </source>
</reference>
<sequence length="124" mass="14152">RPEFALAMAQIAAAQRGRSGEAYILSGERIDQRNQTFMLQEVAGVHGRCYGIPVWQFWLMAGIGYVYNWIRDTTPGFTLDEARIVTSNSDISHEKASKELGFQPRPMRETVVDTIEWFRQNGKL</sequence>
<proteinExistence type="predicted"/>
<accession>X1SLI7</accession>